<feature type="coiled-coil region" evidence="1">
    <location>
        <begin position="712"/>
        <end position="793"/>
    </location>
</feature>
<comment type="caution">
    <text evidence="3">The sequence shown here is derived from an EMBL/GenBank/DDBJ whole genome shotgun (WGS) entry which is preliminary data.</text>
</comment>
<dbReference type="AlphaFoldDB" id="A0A8T2LYN2"/>
<feature type="region of interest" description="Disordered" evidence="2">
    <location>
        <begin position="1"/>
        <end position="103"/>
    </location>
</feature>
<dbReference type="KEGG" id="amex:103022700"/>
<dbReference type="EMBL" id="JAICCE010000005">
    <property type="protein sequence ID" value="KAG9277418.1"/>
    <property type="molecule type" value="Genomic_DNA"/>
</dbReference>
<feature type="coiled-coil region" evidence="1">
    <location>
        <begin position="339"/>
        <end position="387"/>
    </location>
</feature>
<feature type="region of interest" description="Disordered" evidence="2">
    <location>
        <begin position="182"/>
        <end position="210"/>
    </location>
</feature>
<dbReference type="GO" id="GO:0001947">
    <property type="term" value="P:heart looping"/>
    <property type="evidence" value="ECO:0007669"/>
    <property type="project" value="TreeGrafter"/>
</dbReference>
<dbReference type="OMA" id="RMQRIQK"/>
<proteinExistence type="predicted"/>
<feature type="compositionally biased region" description="Polar residues" evidence="2">
    <location>
        <begin position="197"/>
        <end position="206"/>
    </location>
</feature>
<feature type="compositionally biased region" description="Polar residues" evidence="2">
    <location>
        <begin position="31"/>
        <end position="54"/>
    </location>
</feature>
<dbReference type="InterPro" id="IPR037386">
    <property type="entry name" value="CCDC40"/>
</dbReference>
<feature type="coiled-coil region" evidence="1">
    <location>
        <begin position="416"/>
        <end position="457"/>
    </location>
</feature>
<dbReference type="CTD" id="55036"/>
<dbReference type="GO" id="GO:0005929">
    <property type="term" value="C:cilium"/>
    <property type="evidence" value="ECO:0007669"/>
    <property type="project" value="TreeGrafter"/>
</dbReference>
<feature type="compositionally biased region" description="Basic and acidic residues" evidence="2">
    <location>
        <begin position="184"/>
        <end position="196"/>
    </location>
</feature>
<evidence type="ECO:0000313" key="4">
    <source>
        <dbReference type="Proteomes" id="UP000752171"/>
    </source>
</evidence>
<dbReference type="Proteomes" id="UP000752171">
    <property type="component" value="Unassembled WGS sequence"/>
</dbReference>
<dbReference type="PANTHER" id="PTHR16275">
    <property type="entry name" value="COILED-COIL DOMAIN-CONTAINING PROTEIN 40"/>
    <property type="match status" value="1"/>
</dbReference>
<name>A0A8T2LYN2_ASTMX</name>
<dbReference type="GO" id="GO:0035082">
    <property type="term" value="P:axoneme assembly"/>
    <property type="evidence" value="ECO:0007669"/>
    <property type="project" value="InterPro"/>
</dbReference>
<accession>A0A8T2LYN2</accession>
<dbReference type="Pfam" id="PF08647">
    <property type="entry name" value="BRE1"/>
    <property type="match status" value="1"/>
</dbReference>
<sequence length="970" mass="110653">MENGGEDGGKQERETEGLPVEAEGAAEGSGPVSQTHTEASGSETSPLTQTHSAQDSSTLPDPPPSSLHLTLANSTTALISGERDERSMMMQSEDEEEEDDDKDLIVLDPEHPLMKRFQSALEKHLTDQLKRLDHEFREKEAQEKAKRSQKESLAVELHSAQQGLAKMQAALEVRRDASAQASAWRRDAQEQLEDTRNQYSTVAEQTSKQRAEVSELQSEEDKLAQNLLYMQDVTSDLRSDITVMKNATRKAQSEKLQAEQQKQKQDLYVERLVKQEEKLKEQINLYEVQTLAQAEETQAAKDALAEAQLGMDSLAVERKQLLQQWNSSLMETNKRDEAFTAMQEALRQANLQMRALDTEAEGYKRLIVKEQEQNELLTIRLNRAQLNSATCRKLITHSNSQQEALQVMYSTCSRTLQETEKSLNRVTAEYSTCQSELAVLRKRLAEASSVRLDLEEKIMKKMQEQLTHDNAAKYSKQLSNKTVSHQREREAQHSKLESELAAVTLEVNQVTLHLEALAGLQADLEKEICHRHQLLTAREAEAAKYVIAIERKQATINEYNKKIQQIVASTGLEDLSPLEIQVSNLNEQLKEVGAETKEKQRILLWQQGEIVKLSQERQAQNSAVLTLHTQLTILQQKKIKIESMVKQEQRGLAELERFSKSLRLDMQKLQSLVNQNSQLSQELQQSLILTEKSFIHELKDAERESVGMQLHWEKLQEEKERLLNSLMEAERQILLWEKKIQLVRETRSTVDTEVGKGDICTMKAEIHRMELRYGKLSKQKEQLMREMEAAVARRESIVVRIEAQGRSDRKQPTHSSLHHTLQGLRRSILHTHKQAEECDGVIPELQYEKNSLIESLREKQLHISAIHNTCTSLSTKLQDLQETREGNLTRLVALQSRAKHLQAVKEGRYSATASGEAALEQAMQKQHERLHSVSGILQRAMQDFPQQRSTLQKIHLVLSSRRQREDSSST</sequence>
<feature type="coiled-coil region" evidence="1">
    <location>
        <begin position="244"/>
        <end position="289"/>
    </location>
</feature>
<dbReference type="OrthoDB" id="188741at2759"/>
<dbReference type="GO" id="GO:0060287">
    <property type="term" value="P:epithelial cilium movement involved in determination of left/right asymmetry"/>
    <property type="evidence" value="ECO:0007669"/>
    <property type="project" value="TreeGrafter"/>
</dbReference>
<evidence type="ECO:0000256" key="1">
    <source>
        <dbReference type="SAM" id="Coils"/>
    </source>
</evidence>
<dbReference type="GO" id="GO:0005737">
    <property type="term" value="C:cytoplasm"/>
    <property type="evidence" value="ECO:0007669"/>
    <property type="project" value="TreeGrafter"/>
</dbReference>
<keyword evidence="1" id="KW-0175">Coiled coil</keyword>
<organism evidence="3 4">
    <name type="scientific">Astyanax mexicanus</name>
    <name type="common">Blind cave fish</name>
    <name type="synonym">Astyanax fasciatus mexicanus</name>
    <dbReference type="NCBI Taxonomy" id="7994"/>
    <lineage>
        <taxon>Eukaryota</taxon>
        <taxon>Metazoa</taxon>
        <taxon>Chordata</taxon>
        <taxon>Craniata</taxon>
        <taxon>Vertebrata</taxon>
        <taxon>Euteleostomi</taxon>
        <taxon>Actinopterygii</taxon>
        <taxon>Neopterygii</taxon>
        <taxon>Teleostei</taxon>
        <taxon>Ostariophysi</taxon>
        <taxon>Characiformes</taxon>
        <taxon>Characoidei</taxon>
        <taxon>Acestrorhamphidae</taxon>
        <taxon>Acestrorhamphinae</taxon>
        <taxon>Astyanax</taxon>
    </lineage>
</organism>
<dbReference type="GO" id="GO:0005576">
    <property type="term" value="C:extracellular region"/>
    <property type="evidence" value="ECO:0007669"/>
    <property type="project" value="GOC"/>
</dbReference>
<feature type="compositionally biased region" description="Basic and acidic residues" evidence="2">
    <location>
        <begin position="7"/>
        <end position="16"/>
    </location>
</feature>
<evidence type="ECO:0000313" key="3">
    <source>
        <dbReference type="EMBL" id="KAG9277418.1"/>
    </source>
</evidence>
<feature type="compositionally biased region" description="Acidic residues" evidence="2">
    <location>
        <begin position="92"/>
        <end position="102"/>
    </location>
</feature>
<gene>
    <name evidence="3" type="primary">CCDC40</name>
    <name evidence="3" type="ORF">AMEX_G7424</name>
</gene>
<protein>
    <submittedName>
        <fullName evidence="3">Coiled-coil domain-containing protein 40</fullName>
    </submittedName>
</protein>
<dbReference type="GeneID" id="103022700"/>
<evidence type="ECO:0000256" key="2">
    <source>
        <dbReference type="SAM" id="MobiDB-lite"/>
    </source>
</evidence>
<reference evidence="3 4" key="1">
    <citation type="submission" date="2021-07" db="EMBL/GenBank/DDBJ databases">
        <authorList>
            <person name="Imarazene B."/>
            <person name="Zahm M."/>
            <person name="Klopp C."/>
            <person name="Cabau C."/>
            <person name="Beille S."/>
            <person name="Jouanno E."/>
            <person name="Castinel A."/>
            <person name="Lluch J."/>
            <person name="Gil L."/>
            <person name="Kuchtly C."/>
            <person name="Lopez Roques C."/>
            <person name="Donnadieu C."/>
            <person name="Parrinello H."/>
            <person name="Journot L."/>
            <person name="Du K."/>
            <person name="Schartl M."/>
            <person name="Retaux S."/>
            <person name="Guiguen Y."/>
        </authorList>
    </citation>
    <scope>NUCLEOTIDE SEQUENCE [LARGE SCALE GENOMIC DNA]</scope>
    <source>
        <strain evidence="3">Pach_M1</strain>
        <tissue evidence="3">Testis</tissue>
    </source>
</reference>
<dbReference type="PANTHER" id="PTHR16275:SF8">
    <property type="entry name" value="COILED-COIL DOMAIN-CONTAINING PROTEIN 40"/>
    <property type="match status" value="1"/>
</dbReference>